<dbReference type="RefSeq" id="WP_147221183.1">
    <property type="nucleotide sequence ID" value="NZ_CAJGYY010000001.1"/>
</dbReference>
<evidence type="ECO:0000313" key="3">
    <source>
        <dbReference type="Proteomes" id="UP000321903"/>
    </source>
</evidence>
<dbReference type="AlphaFoldDB" id="A0A5C7A4G6"/>
<name>A0A5C7A4G6_9GAMM</name>
<protein>
    <recommendedName>
        <fullName evidence="4">6-bladed beta-propeller</fullName>
    </recommendedName>
</protein>
<keyword evidence="1" id="KW-0732">Signal</keyword>
<reference evidence="2 3" key="1">
    <citation type="submission" date="2019-08" db="EMBL/GenBank/DDBJ databases">
        <title>Genome sequence of Psychrobacter frigidicola ACAM304 (type strain).</title>
        <authorList>
            <person name="Bowman J.P."/>
        </authorList>
    </citation>
    <scope>NUCLEOTIDE SEQUENCE [LARGE SCALE GENOMIC DNA]</scope>
    <source>
        <strain evidence="2 3">ACAM 304</strain>
    </source>
</reference>
<evidence type="ECO:0000256" key="1">
    <source>
        <dbReference type="SAM" id="SignalP"/>
    </source>
</evidence>
<comment type="caution">
    <text evidence="2">The sequence shown here is derived from an EMBL/GenBank/DDBJ whole genome shotgun (WGS) entry which is preliminary data.</text>
</comment>
<feature type="chain" id="PRO_5023085414" description="6-bladed beta-propeller" evidence="1">
    <location>
        <begin position="22"/>
        <end position="157"/>
    </location>
</feature>
<dbReference type="Proteomes" id="UP000321903">
    <property type="component" value="Unassembled WGS sequence"/>
</dbReference>
<gene>
    <name evidence="2" type="ORF">ES754_00835</name>
</gene>
<proteinExistence type="predicted"/>
<organism evidence="2 3">
    <name type="scientific">Psychrobacter frigidicola</name>
    <dbReference type="NCBI Taxonomy" id="45611"/>
    <lineage>
        <taxon>Bacteria</taxon>
        <taxon>Pseudomonadati</taxon>
        <taxon>Pseudomonadota</taxon>
        <taxon>Gammaproteobacteria</taxon>
        <taxon>Moraxellales</taxon>
        <taxon>Moraxellaceae</taxon>
        <taxon>Psychrobacter</taxon>
    </lineage>
</organism>
<dbReference type="EMBL" id="VORZ01000001">
    <property type="protein sequence ID" value="TXD97565.1"/>
    <property type="molecule type" value="Genomic_DNA"/>
</dbReference>
<dbReference type="OrthoDB" id="6660635at2"/>
<accession>A0A5C7A4G6</accession>
<sequence length="157" mass="17220">MRNAFLILTSLIVVGCTTAPVATPSESVAMIKPVPEVVEPEKTTSIFTYDVSPTTYAQPVAAVRGVFVWENGCIYIIDDGEYRTALFPSLPKGIFKWDEATKTLDLEGHVFKMGDYISTNGSYKRYTPNTVGGADYEKQGDKKCLTPSVAKIGTFFD</sequence>
<evidence type="ECO:0008006" key="4">
    <source>
        <dbReference type="Google" id="ProtNLM"/>
    </source>
</evidence>
<feature type="signal peptide" evidence="1">
    <location>
        <begin position="1"/>
        <end position="21"/>
    </location>
</feature>
<evidence type="ECO:0000313" key="2">
    <source>
        <dbReference type="EMBL" id="TXD97565.1"/>
    </source>
</evidence>
<dbReference type="PROSITE" id="PS51257">
    <property type="entry name" value="PROKAR_LIPOPROTEIN"/>
    <property type="match status" value="1"/>
</dbReference>
<keyword evidence="3" id="KW-1185">Reference proteome</keyword>